<dbReference type="SUPFAM" id="SSF64438">
    <property type="entry name" value="CNF1/YfiH-like putative cysteine hydrolases"/>
    <property type="match status" value="1"/>
</dbReference>
<dbReference type="HAMAP" id="MF_01440">
    <property type="entry name" value="CheD"/>
    <property type="match status" value="1"/>
</dbReference>
<dbReference type="EC" id="3.5.1.44" evidence="3"/>
<keyword evidence="1 3" id="KW-0145">Chemotaxis</keyword>
<comment type="catalytic activity">
    <reaction evidence="3">
        <text>L-glutaminyl-[protein] + H2O = L-glutamyl-[protein] + NH4(+)</text>
        <dbReference type="Rhea" id="RHEA:16441"/>
        <dbReference type="Rhea" id="RHEA-COMP:10207"/>
        <dbReference type="Rhea" id="RHEA-COMP:10208"/>
        <dbReference type="ChEBI" id="CHEBI:15377"/>
        <dbReference type="ChEBI" id="CHEBI:28938"/>
        <dbReference type="ChEBI" id="CHEBI:29973"/>
        <dbReference type="ChEBI" id="CHEBI:30011"/>
        <dbReference type="EC" id="3.5.1.44"/>
    </reaction>
</comment>
<keyword evidence="2 3" id="KW-0378">Hydrolase</keyword>
<evidence type="ECO:0000256" key="2">
    <source>
        <dbReference type="ARBA" id="ARBA00022801"/>
    </source>
</evidence>
<comment type="similarity">
    <text evidence="3">Belongs to the CheD family.</text>
</comment>
<dbReference type="CDD" id="cd16352">
    <property type="entry name" value="CheD"/>
    <property type="match status" value="1"/>
</dbReference>
<dbReference type="GO" id="GO:0050568">
    <property type="term" value="F:protein-glutamine glutaminase activity"/>
    <property type="evidence" value="ECO:0007669"/>
    <property type="project" value="UniProtKB-UniRule"/>
</dbReference>
<dbReference type="NCBIfam" id="NF010013">
    <property type="entry name" value="PRK13487.1"/>
    <property type="match status" value="1"/>
</dbReference>
<gene>
    <name evidence="3" type="primary">cheD</name>
    <name evidence="4" type="ORF">SAMN05660443_0515</name>
</gene>
<evidence type="ECO:0000313" key="4">
    <source>
        <dbReference type="EMBL" id="SFB84808.1"/>
    </source>
</evidence>
<proteinExistence type="inferred from homology"/>
<evidence type="ECO:0000256" key="1">
    <source>
        <dbReference type="ARBA" id="ARBA00022500"/>
    </source>
</evidence>
<evidence type="ECO:0000313" key="5">
    <source>
        <dbReference type="Proteomes" id="UP000199058"/>
    </source>
</evidence>
<dbReference type="InterPro" id="IPR011324">
    <property type="entry name" value="Cytotoxic_necrot_fac-like_cat"/>
</dbReference>
<dbReference type="STRING" id="1122252.SAMN05660443_0515"/>
<dbReference type="GO" id="GO:0006935">
    <property type="term" value="P:chemotaxis"/>
    <property type="evidence" value="ECO:0007669"/>
    <property type="project" value="UniProtKB-UniRule"/>
</dbReference>
<keyword evidence="5" id="KW-1185">Reference proteome</keyword>
<reference evidence="4 5" key="1">
    <citation type="submission" date="2016-10" db="EMBL/GenBank/DDBJ databases">
        <authorList>
            <person name="de Groot N.N."/>
        </authorList>
    </citation>
    <scope>NUCLEOTIDE SEQUENCE [LARGE SCALE GENOMIC DNA]</scope>
    <source>
        <strain evidence="4 5">DSM 18438</strain>
    </source>
</reference>
<protein>
    <recommendedName>
        <fullName evidence="3">Probable chemoreceptor glutamine deamidase CheD</fullName>
        <ecNumber evidence="3">3.5.1.44</ecNumber>
    </recommendedName>
</protein>
<dbReference type="Pfam" id="PF03975">
    <property type="entry name" value="CheD"/>
    <property type="match status" value="1"/>
</dbReference>
<dbReference type="PANTHER" id="PTHR35147:SF2">
    <property type="entry name" value="CHEMORECEPTOR GLUTAMINE DEAMIDASE CHED-RELATED"/>
    <property type="match status" value="1"/>
</dbReference>
<comment type="function">
    <text evidence="3">Probably deamidates glutamine residues to glutamate on methyl-accepting chemotaxis receptors (MCPs), playing an important role in chemotaxis.</text>
</comment>
<dbReference type="InterPro" id="IPR005659">
    <property type="entry name" value="Chemorcpt_Glu_NH3ase_CheD"/>
</dbReference>
<evidence type="ECO:0000256" key="3">
    <source>
        <dbReference type="HAMAP-Rule" id="MF_01440"/>
    </source>
</evidence>
<dbReference type="Proteomes" id="UP000199058">
    <property type="component" value="Unassembled WGS sequence"/>
</dbReference>
<dbReference type="OrthoDB" id="9807202at2"/>
<dbReference type="AlphaFoldDB" id="A0A1I1EHF3"/>
<dbReference type="InterPro" id="IPR038592">
    <property type="entry name" value="CheD-like_sf"/>
</dbReference>
<sequence length="211" mass="23672">MQVSDQEALDEDIQTEAWSPVSYYDSYFEMQAVKLLPGEYYVTGQDKLLVTVLGSCVAACIHDPVKGIGGINHFMLPVDGREEELINSSIRYGSHALEVLLNQLYKLGAQKESLQAKVFGGGDVLMAPESHQIGERNAEFLLDYLNAEQIPVVSKSLLGPWPQKIYFFPASGRVLVKKLKRLNNKTIFEREAEYFQRLLNIEVAGNIELFG</sequence>
<name>A0A1I1EHF3_9GAMM</name>
<dbReference type="PANTHER" id="PTHR35147">
    <property type="entry name" value="CHEMORECEPTOR GLUTAMINE DEAMIDASE CHED-RELATED"/>
    <property type="match status" value="1"/>
</dbReference>
<organism evidence="4 5">
    <name type="scientific">Marinospirillum celere</name>
    <dbReference type="NCBI Taxonomy" id="1122252"/>
    <lineage>
        <taxon>Bacteria</taxon>
        <taxon>Pseudomonadati</taxon>
        <taxon>Pseudomonadota</taxon>
        <taxon>Gammaproteobacteria</taxon>
        <taxon>Oceanospirillales</taxon>
        <taxon>Oceanospirillaceae</taxon>
        <taxon>Marinospirillum</taxon>
    </lineage>
</organism>
<dbReference type="RefSeq" id="WP_091958676.1">
    <property type="nucleotide sequence ID" value="NZ_FOLH01000001.1"/>
</dbReference>
<dbReference type="EMBL" id="FOLH01000001">
    <property type="protein sequence ID" value="SFB84808.1"/>
    <property type="molecule type" value="Genomic_DNA"/>
</dbReference>
<dbReference type="Gene3D" id="3.30.1330.200">
    <property type="match status" value="1"/>
</dbReference>
<accession>A0A1I1EHF3</accession>